<organism evidence="1 7">
    <name type="scientific">Rotaria socialis</name>
    <dbReference type="NCBI Taxonomy" id="392032"/>
    <lineage>
        <taxon>Eukaryota</taxon>
        <taxon>Metazoa</taxon>
        <taxon>Spiralia</taxon>
        <taxon>Gnathifera</taxon>
        <taxon>Rotifera</taxon>
        <taxon>Eurotatoria</taxon>
        <taxon>Bdelloidea</taxon>
        <taxon>Philodinida</taxon>
        <taxon>Philodinidae</taxon>
        <taxon>Rotaria</taxon>
    </lineage>
</organism>
<dbReference type="Proteomes" id="UP000663862">
    <property type="component" value="Unassembled WGS sequence"/>
</dbReference>
<keyword evidence="8" id="KW-1185">Reference proteome</keyword>
<sequence>MHRWVYLQLIGQSMPIYDIVQKNIELRRQNPKYQTLVNEHGTSVQGLINELEYGEEMTIEDPNSFPDSYAFILDEERTQLNTEWRNIHRNDYCNQYSSMYLLTKWTQQLHCPKNE</sequence>
<evidence type="ECO:0000313" key="8">
    <source>
        <dbReference type="Proteomes" id="UP000663873"/>
    </source>
</evidence>
<evidence type="ECO:0000313" key="6">
    <source>
        <dbReference type="EMBL" id="CAF4954053.1"/>
    </source>
</evidence>
<dbReference type="Proteomes" id="UP000663869">
    <property type="component" value="Unassembled WGS sequence"/>
</dbReference>
<evidence type="ECO:0000313" key="2">
    <source>
        <dbReference type="EMBL" id="CAF3428268.1"/>
    </source>
</evidence>
<dbReference type="OrthoDB" id="10024303at2759"/>
<dbReference type="Proteomes" id="UP000663848">
    <property type="component" value="Unassembled WGS sequence"/>
</dbReference>
<proteinExistence type="predicted"/>
<evidence type="ECO:0000313" key="1">
    <source>
        <dbReference type="EMBL" id="CAF3304636.1"/>
    </source>
</evidence>
<comment type="caution">
    <text evidence="1">The sequence shown here is derived from an EMBL/GenBank/DDBJ whole genome shotgun (WGS) entry which is preliminary data.</text>
</comment>
<dbReference type="AlphaFoldDB" id="A0A817SXE3"/>
<dbReference type="EMBL" id="CAJNYU010004604">
    <property type="protein sequence ID" value="CAF3775635.1"/>
    <property type="molecule type" value="Genomic_DNA"/>
</dbReference>
<evidence type="ECO:0000313" key="5">
    <source>
        <dbReference type="EMBL" id="CAF4550265.1"/>
    </source>
</evidence>
<dbReference type="Proteomes" id="UP000663872">
    <property type="component" value="Unassembled WGS sequence"/>
</dbReference>
<dbReference type="Proteomes" id="UP000663873">
    <property type="component" value="Unassembled WGS sequence"/>
</dbReference>
<dbReference type="EMBL" id="CAJNYT010001748">
    <property type="protein sequence ID" value="CAF3428268.1"/>
    <property type="molecule type" value="Genomic_DNA"/>
</dbReference>
<evidence type="ECO:0000313" key="7">
    <source>
        <dbReference type="Proteomes" id="UP000663825"/>
    </source>
</evidence>
<dbReference type="EMBL" id="CAJOBR010023376">
    <property type="protein sequence ID" value="CAF4954053.1"/>
    <property type="molecule type" value="Genomic_DNA"/>
</dbReference>
<dbReference type="EMBL" id="CAJOBQ010002276">
    <property type="protein sequence ID" value="CAF4550265.1"/>
    <property type="molecule type" value="Genomic_DNA"/>
</dbReference>
<evidence type="ECO:0000313" key="3">
    <source>
        <dbReference type="EMBL" id="CAF3775635.1"/>
    </source>
</evidence>
<evidence type="ECO:0000313" key="4">
    <source>
        <dbReference type="EMBL" id="CAF4491731.1"/>
    </source>
</evidence>
<dbReference type="EMBL" id="CAJOBP010006385">
    <property type="protein sequence ID" value="CAF4491731.1"/>
    <property type="molecule type" value="Genomic_DNA"/>
</dbReference>
<name>A0A817SXE3_9BILA</name>
<protein>
    <submittedName>
        <fullName evidence="1">Uncharacterized protein</fullName>
    </submittedName>
</protein>
<dbReference type="Proteomes" id="UP000663825">
    <property type="component" value="Unassembled WGS sequence"/>
</dbReference>
<reference evidence="1" key="1">
    <citation type="submission" date="2021-02" db="EMBL/GenBank/DDBJ databases">
        <authorList>
            <person name="Nowell W R."/>
        </authorList>
    </citation>
    <scope>NUCLEOTIDE SEQUENCE</scope>
</reference>
<dbReference type="EMBL" id="CAJNXB010003280">
    <property type="protein sequence ID" value="CAF3304636.1"/>
    <property type="molecule type" value="Genomic_DNA"/>
</dbReference>
<gene>
    <name evidence="3" type="ORF">FME351_LOCUS32209</name>
    <name evidence="2" type="ORF">GRG538_LOCUS12422</name>
    <name evidence="6" type="ORF">QYT958_LOCUS33719</name>
    <name evidence="1" type="ORF">TIS948_LOCUS18670</name>
    <name evidence="5" type="ORF">TSG867_LOCUS24605</name>
    <name evidence="4" type="ORF">UJA718_LOCUS25694</name>
</gene>
<accession>A0A817SXE3</accession>